<proteinExistence type="inferred from homology"/>
<evidence type="ECO:0000313" key="10">
    <source>
        <dbReference type="Proteomes" id="UP000794436"/>
    </source>
</evidence>
<evidence type="ECO:0008006" key="11">
    <source>
        <dbReference type="Google" id="ProtNLM"/>
    </source>
</evidence>
<keyword evidence="10" id="KW-1185">Reference proteome</keyword>
<dbReference type="OrthoDB" id="441771at2759"/>
<dbReference type="EMBL" id="SPLM01000110">
    <property type="protein sequence ID" value="TMW59007.1"/>
    <property type="molecule type" value="Genomic_DNA"/>
</dbReference>
<dbReference type="PANTHER" id="PTHR23183:SF0">
    <property type="entry name" value="NUCLEOLAR PROTEIN 14"/>
    <property type="match status" value="1"/>
</dbReference>
<evidence type="ECO:0000256" key="5">
    <source>
        <dbReference type="ARBA" id="ARBA00023242"/>
    </source>
</evidence>
<feature type="compositionally biased region" description="Acidic residues" evidence="8">
    <location>
        <begin position="370"/>
        <end position="431"/>
    </location>
</feature>
<feature type="compositionally biased region" description="Basic residues" evidence="8">
    <location>
        <begin position="1"/>
        <end position="21"/>
    </location>
</feature>
<comment type="subcellular location">
    <subcellularLocation>
        <location evidence="1">Nucleus</location>
        <location evidence="1">Nucleolus</location>
    </subcellularLocation>
</comment>
<feature type="compositionally biased region" description="Acidic residues" evidence="8">
    <location>
        <begin position="161"/>
        <end position="170"/>
    </location>
</feature>
<keyword evidence="5" id="KW-0539">Nucleus</keyword>
<protein>
    <recommendedName>
        <fullName evidence="11">Nucleolar protein 14</fullName>
    </recommendedName>
</protein>
<feature type="region of interest" description="Disordered" evidence="8">
    <location>
        <begin position="150"/>
        <end position="204"/>
    </location>
</feature>
<evidence type="ECO:0000256" key="6">
    <source>
        <dbReference type="ARBA" id="ARBA00024695"/>
    </source>
</evidence>
<feature type="compositionally biased region" description="Basic and acidic residues" evidence="8">
    <location>
        <begin position="171"/>
        <end position="184"/>
    </location>
</feature>
<feature type="region of interest" description="Disordered" evidence="8">
    <location>
        <begin position="859"/>
        <end position="885"/>
    </location>
</feature>
<evidence type="ECO:0000256" key="8">
    <source>
        <dbReference type="SAM" id="MobiDB-lite"/>
    </source>
</evidence>
<dbReference type="Proteomes" id="UP000794436">
    <property type="component" value="Unassembled WGS sequence"/>
</dbReference>
<feature type="coiled-coil region" evidence="7">
    <location>
        <begin position="791"/>
        <end position="845"/>
    </location>
</feature>
<evidence type="ECO:0000256" key="2">
    <source>
        <dbReference type="ARBA" id="ARBA00007466"/>
    </source>
</evidence>
<organism evidence="9 10">
    <name type="scientific">Pythium oligandrum</name>
    <name type="common">Mycoparasitic fungus</name>
    <dbReference type="NCBI Taxonomy" id="41045"/>
    <lineage>
        <taxon>Eukaryota</taxon>
        <taxon>Sar</taxon>
        <taxon>Stramenopiles</taxon>
        <taxon>Oomycota</taxon>
        <taxon>Peronosporomycetes</taxon>
        <taxon>Pythiales</taxon>
        <taxon>Pythiaceae</taxon>
        <taxon>Pythium</taxon>
    </lineage>
</organism>
<dbReference type="PANTHER" id="PTHR23183">
    <property type="entry name" value="NOP14"/>
    <property type="match status" value="1"/>
</dbReference>
<feature type="compositionally biased region" description="Basic and acidic residues" evidence="8">
    <location>
        <begin position="256"/>
        <end position="315"/>
    </location>
</feature>
<gene>
    <name evidence="9" type="ORF">Poli38472_007152</name>
</gene>
<dbReference type="GO" id="GO:0030490">
    <property type="term" value="P:maturation of SSU-rRNA"/>
    <property type="evidence" value="ECO:0007669"/>
    <property type="project" value="TreeGrafter"/>
</dbReference>
<dbReference type="InterPro" id="IPR007276">
    <property type="entry name" value="Nop14"/>
</dbReference>
<comment type="function">
    <text evidence="6">Involved in nucleolar processing of pre-18S ribosomal RNA. Has a role in the nuclear export of 40S pre-ribosomal subunit to the cytoplasm.</text>
</comment>
<evidence type="ECO:0000313" key="9">
    <source>
        <dbReference type="EMBL" id="TMW59007.1"/>
    </source>
</evidence>
<evidence type="ECO:0000256" key="7">
    <source>
        <dbReference type="SAM" id="Coils"/>
    </source>
</evidence>
<comment type="similarity">
    <text evidence="2">Belongs to the NOP14 family.</text>
</comment>
<feature type="region of interest" description="Disordered" evidence="8">
    <location>
        <begin position="56"/>
        <end position="92"/>
    </location>
</feature>
<evidence type="ECO:0000256" key="3">
    <source>
        <dbReference type="ARBA" id="ARBA00022517"/>
    </source>
</evidence>
<evidence type="ECO:0000256" key="4">
    <source>
        <dbReference type="ARBA" id="ARBA00022552"/>
    </source>
</evidence>
<feature type="region of interest" description="Disordered" evidence="8">
    <location>
        <begin position="1"/>
        <end position="39"/>
    </location>
</feature>
<dbReference type="AlphaFoldDB" id="A0A8K1CAR8"/>
<dbReference type="Pfam" id="PF04147">
    <property type="entry name" value="Nop14"/>
    <property type="match status" value="1"/>
</dbReference>
<feature type="region of interest" description="Disordered" evidence="8">
    <location>
        <begin position="249"/>
        <end position="441"/>
    </location>
</feature>
<accession>A0A8K1CAR8</accession>
<sequence length="885" mass="100450">MFMKKGGGKKVSGKAPGKKPGVKPSSASKSRGVNPFDVRSNAKTKYEVLGRRVKGQGRNVAVARSEAEKKRKKTLSEQFKSRNKANAFKDRRLGEADASMSLEDKMMARFQTERKRKLRNAQAFALHDSDNDDDDEEELFLTHKGEKIDDYDKLNGGDGSAFDDEGADDDETRKMDREIIEKLHFGGGKGDGAAGDDDGPERKKTHKEIMQEVMMKSKLFKAERQKTKAAQEDATDALDSEFAALKDLLSFRPTKGSKEAKELEKEERAAQPMDEFDRLTRELTFEAKAQASERRMTPEEQAKREHDRLEELERKRVARMNGEDDSDDEEGRGKGKKNKKKAPQMIIMPPTDDDLATGYEVDQRFGAVGGEEEEGEGEEDEEEEEGDEDDEEEEDSDAEEDGDEEDDDEDAELHEEEEEEPQEDEDEGDDSADAKKKRAERRKAAAAELPFVFPCPETPEDLQALFQQYAHQSSENRVLILDRLVTYYSPRLSADNQQKMRRFIPILLRQFLKFAKQYAIHKPELDAIAKHLFTLAQDLSDHTGVVVRELLINLHKRLNSTKTPTRWPQLSELLLFKALIQVFPTSDLRHNVISPLETLLGEALVQGTFETPAEVTQALVTCTLVLDITREKQRFTPEVLVCLKKVLRAFVPTSTGESHWLHEDLSEWLQSNKKDAELPALSLAGASSASAASLFSGLLGVLELAVKQYSFLPSLDELFYPHYLVLHELSRRVFDGQHTRVNTVITTIHEHLEKCWSAREPLRLQTFGPSVLPSFAPKFDANYTLRKDKTMDRDKAKLKQLQRQVKRARKGAARELRRDAEFLAREKQEEENSRIAAKREKQKEIWAWLEEQNATFNQQAKKGGNMLKGGGSGPAKKRRVSTKQK</sequence>
<dbReference type="GO" id="GO:0032040">
    <property type="term" value="C:small-subunit processome"/>
    <property type="evidence" value="ECO:0007669"/>
    <property type="project" value="InterPro"/>
</dbReference>
<feature type="compositionally biased region" description="Basic residues" evidence="8">
    <location>
        <begin position="875"/>
        <end position="885"/>
    </location>
</feature>
<comment type="caution">
    <text evidence="9">The sequence shown here is derived from an EMBL/GenBank/DDBJ whole genome shotgun (WGS) entry which is preliminary data.</text>
</comment>
<evidence type="ECO:0000256" key="1">
    <source>
        <dbReference type="ARBA" id="ARBA00004604"/>
    </source>
</evidence>
<keyword evidence="7" id="KW-0175">Coiled coil</keyword>
<keyword evidence="4" id="KW-0698">rRNA processing</keyword>
<keyword evidence="3" id="KW-0690">Ribosome biogenesis</keyword>
<reference evidence="9" key="1">
    <citation type="submission" date="2019-03" db="EMBL/GenBank/DDBJ databases">
        <title>Long read genome sequence of the mycoparasitic Pythium oligandrum ATCC 38472 isolated from sugarbeet rhizosphere.</title>
        <authorList>
            <person name="Gaulin E."/>
        </authorList>
    </citation>
    <scope>NUCLEOTIDE SEQUENCE</scope>
    <source>
        <strain evidence="9">ATCC 38472_TT</strain>
    </source>
</reference>
<dbReference type="GO" id="GO:0030692">
    <property type="term" value="C:Noc4p-Nop14p complex"/>
    <property type="evidence" value="ECO:0007669"/>
    <property type="project" value="TreeGrafter"/>
</dbReference>
<name>A0A8K1CAR8_PYTOL</name>